<organism evidence="1 2">
    <name type="scientific">Paraburkholderia phenazinium</name>
    <dbReference type="NCBI Taxonomy" id="60549"/>
    <lineage>
        <taxon>Bacteria</taxon>
        <taxon>Pseudomonadati</taxon>
        <taxon>Pseudomonadota</taxon>
        <taxon>Betaproteobacteria</taxon>
        <taxon>Burkholderiales</taxon>
        <taxon>Burkholderiaceae</taxon>
        <taxon>Paraburkholderia</taxon>
    </lineage>
</organism>
<evidence type="ECO:0000313" key="2">
    <source>
        <dbReference type="Proteomes" id="UP000184693"/>
    </source>
</evidence>
<gene>
    <name evidence="1" type="ORF">SAMN05444168_1070</name>
</gene>
<dbReference type="RefSeq" id="WP_074263318.1">
    <property type="nucleotide sequence ID" value="NZ_FSRM01000001.1"/>
</dbReference>
<dbReference type="AlphaFoldDB" id="A0A1N6EXW0"/>
<protein>
    <submittedName>
        <fullName evidence="1">Uncharacterized protein</fullName>
    </submittedName>
</protein>
<accession>A0A1N6EXW0</accession>
<dbReference type="Proteomes" id="UP000184693">
    <property type="component" value="Unassembled WGS sequence"/>
</dbReference>
<dbReference type="OrthoDB" id="118586at2"/>
<evidence type="ECO:0000313" key="1">
    <source>
        <dbReference type="EMBL" id="SIN87791.1"/>
    </source>
</evidence>
<reference evidence="1 2" key="1">
    <citation type="submission" date="2016-11" db="EMBL/GenBank/DDBJ databases">
        <authorList>
            <person name="Jaros S."/>
            <person name="Januszkiewicz K."/>
            <person name="Wedrychowicz H."/>
        </authorList>
    </citation>
    <scope>NUCLEOTIDE SEQUENCE [LARGE SCALE GENOMIC DNA]</scope>
    <source>
        <strain evidence="1 2">GAS86</strain>
    </source>
</reference>
<sequence length="183" mass="20823">MDSKFYDEGALRQAAINLFHGWGYNFYRTENQLRADDQLVRSKAGWLLGMARSNVERAESDYRREFIGTPTREKPFPNPSNMAAAQKLERLAGNIGTVSGRLQSQPVPENDRMTQRYRQEAETLKVLIGCDERLVGQCSLLHAMLDGRNGLWILEHLDEVEEGLTALQLTLRSREAALLDRTV</sequence>
<proteinExistence type="predicted"/>
<name>A0A1N6EXW0_9BURK</name>
<dbReference type="EMBL" id="FSRM01000001">
    <property type="protein sequence ID" value="SIN87791.1"/>
    <property type="molecule type" value="Genomic_DNA"/>
</dbReference>